<feature type="compositionally biased region" description="Low complexity" evidence="1">
    <location>
        <begin position="357"/>
        <end position="377"/>
    </location>
</feature>
<evidence type="ECO:0000256" key="2">
    <source>
        <dbReference type="SAM" id="Phobius"/>
    </source>
</evidence>
<keyword evidence="3" id="KW-0732">Signal</keyword>
<protein>
    <recommendedName>
        <fullName evidence="6">Mid2 domain-containing protein</fullName>
    </recommendedName>
</protein>
<keyword evidence="2" id="KW-0472">Membrane</keyword>
<evidence type="ECO:0000313" key="5">
    <source>
        <dbReference type="Proteomes" id="UP001323405"/>
    </source>
</evidence>
<evidence type="ECO:0000256" key="1">
    <source>
        <dbReference type="SAM" id="MobiDB-lite"/>
    </source>
</evidence>
<keyword evidence="5" id="KW-1185">Reference proteome</keyword>
<keyword evidence="2" id="KW-0812">Transmembrane</keyword>
<dbReference type="RefSeq" id="XP_062748777.1">
    <property type="nucleotide sequence ID" value="XM_062885772.1"/>
</dbReference>
<feature type="compositionally biased region" description="Basic residues" evidence="1">
    <location>
        <begin position="346"/>
        <end position="356"/>
    </location>
</feature>
<proteinExistence type="predicted"/>
<comment type="caution">
    <text evidence="4">The sequence shown here is derived from an EMBL/GenBank/DDBJ whole genome shotgun (WGS) entry which is preliminary data.</text>
</comment>
<dbReference type="Proteomes" id="UP001323405">
    <property type="component" value="Unassembled WGS sequence"/>
</dbReference>
<name>A0ABR0GVM0_9PEZI</name>
<dbReference type="GeneID" id="87905679"/>
<evidence type="ECO:0000256" key="3">
    <source>
        <dbReference type="SAM" id="SignalP"/>
    </source>
</evidence>
<accession>A0ABR0GVM0</accession>
<sequence>MLRLWLFLAGSAAAIPFNNGLYAAGYGYLVQRDGCPVPCGYQNQYCCDNNSACVTNNGIAACTPAAGAGGGVAWYTTTWTETKTYTKTWQSVIPAATGVSGADCIPEAGSGWIACGSICCDSWQYCQHAGQCMANPGAGPGGVVIVTNTNTAVQTVTTQFSAPFRVTSGTATTTNSAGGAIQTGDDAEPVEGGTAGGLSPGAIAGIVIGSIAGVALLLAICACCVVRGLWHGVMAILGFGKKDKRTKETIIEEERYTRRGSSHAGRTNHGSWYGGRPSTVSSRKDKKSGAGLLGMGAALGTLALLLGLKKDKKKRAPVRSRSDISSSYYSDVYTNDSPSSLSSDRRTRRSHRHSRQGSRVTRTTTTRVSRAPSARSARSPRRSPPR</sequence>
<feature type="region of interest" description="Disordered" evidence="1">
    <location>
        <begin position="328"/>
        <end position="386"/>
    </location>
</feature>
<gene>
    <name evidence="4" type="ORF">QC762_113530</name>
</gene>
<feature type="chain" id="PRO_5045084150" description="Mid2 domain-containing protein" evidence="3">
    <location>
        <begin position="21"/>
        <end position="386"/>
    </location>
</feature>
<keyword evidence="2" id="KW-1133">Transmembrane helix</keyword>
<evidence type="ECO:0008006" key="6">
    <source>
        <dbReference type="Google" id="ProtNLM"/>
    </source>
</evidence>
<feature type="signal peptide" evidence="3">
    <location>
        <begin position="1"/>
        <end position="20"/>
    </location>
</feature>
<organism evidence="4 5">
    <name type="scientific">Podospora pseudocomata</name>
    <dbReference type="NCBI Taxonomy" id="2093779"/>
    <lineage>
        <taxon>Eukaryota</taxon>
        <taxon>Fungi</taxon>
        <taxon>Dikarya</taxon>
        <taxon>Ascomycota</taxon>
        <taxon>Pezizomycotina</taxon>
        <taxon>Sordariomycetes</taxon>
        <taxon>Sordariomycetidae</taxon>
        <taxon>Sordariales</taxon>
        <taxon>Podosporaceae</taxon>
        <taxon>Podospora</taxon>
    </lineage>
</organism>
<feature type="transmembrane region" description="Helical" evidence="2">
    <location>
        <begin position="289"/>
        <end position="308"/>
    </location>
</feature>
<dbReference type="EMBL" id="JAFFHA010000001">
    <property type="protein sequence ID" value="KAK4659807.1"/>
    <property type="molecule type" value="Genomic_DNA"/>
</dbReference>
<feature type="compositionally biased region" description="Low complexity" evidence="1">
    <location>
        <begin position="328"/>
        <end position="342"/>
    </location>
</feature>
<reference evidence="4 5" key="1">
    <citation type="journal article" date="2023" name="bioRxiv">
        <title>High-quality genome assemblies of four members of thePodospora anserinaspecies complex.</title>
        <authorList>
            <person name="Ament-Velasquez S.L."/>
            <person name="Vogan A.A."/>
            <person name="Wallerman O."/>
            <person name="Hartmann F."/>
            <person name="Gautier V."/>
            <person name="Silar P."/>
            <person name="Giraud T."/>
            <person name="Johannesson H."/>
        </authorList>
    </citation>
    <scope>NUCLEOTIDE SEQUENCE [LARGE SCALE GENOMIC DNA]</scope>
    <source>
        <strain evidence="4 5">CBS 415.72m</strain>
    </source>
</reference>
<evidence type="ECO:0000313" key="4">
    <source>
        <dbReference type="EMBL" id="KAK4659807.1"/>
    </source>
</evidence>
<feature type="region of interest" description="Disordered" evidence="1">
    <location>
        <begin position="252"/>
        <end position="287"/>
    </location>
</feature>